<dbReference type="InterPro" id="IPR050169">
    <property type="entry name" value="Krueppel_C2H2_ZnF"/>
</dbReference>
<evidence type="ECO:0000313" key="3">
    <source>
        <dbReference type="RefSeq" id="XP_026550363.1"/>
    </source>
</evidence>
<dbReference type="InterPro" id="IPR001909">
    <property type="entry name" value="KRAB"/>
</dbReference>
<evidence type="ECO:0000259" key="1">
    <source>
        <dbReference type="PROSITE" id="PS50805"/>
    </source>
</evidence>
<name>A0A6J1WBQ4_9SAUR</name>
<feature type="domain" description="KRAB" evidence="1">
    <location>
        <begin position="79"/>
        <end position="118"/>
    </location>
</feature>
<organism evidence="2 3">
    <name type="scientific">Notechis scutatus</name>
    <name type="common">mainland tiger snake</name>
    <dbReference type="NCBI Taxonomy" id="8663"/>
    <lineage>
        <taxon>Eukaryota</taxon>
        <taxon>Metazoa</taxon>
        <taxon>Chordata</taxon>
        <taxon>Craniata</taxon>
        <taxon>Vertebrata</taxon>
        <taxon>Euteleostomi</taxon>
        <taxon>Lepidosauria</taxon>
        <taxon>Squamata</taxon>
        <taxon>Bifurcata</taxon>
        <taxon>Unidentata</taxon>
        <taxon>Episquamata</taxon>
        <taxon>Toxicofera</taxon>
        <taxon>Serpentes</taxon>
        <taxon>Colubroidea</taxon>
        <taxon>Elapidae</taxon>
        <taxon>Hydrophiinae</taxon>
        <taxon>Notechis</taxon>
    </lineage>
</organism>
<gene>
    <name evidence="3" type="primary">LOC113432436</name>
</gene>
<evidence type="ECO:0000313" key="2">
    <source>
        <dbReference type="Proteomes" id="UP000504612"/>
    </source>
</evidence>
<accession>A0A6J1WBQ4</accession>
<dbReference type="GO" id="GO:0006355">
    <property type="term" value="P:regulation of DNA-templated transcription"/>
    <property type="evidence" value="ECO:0007669"/>
    <property type="project" value="InterPro"/>
</dbReference>
<dbReference type="InterPro" id="IPR036051">
    <property type="entry name" value="KRAB_dom_sf"/>
</dbReference>
<dbReference type="PROSITE" id="PS50805">
    <property type="entry name" value="KRAB"/>
    <property type="match status" value="1"/>
</dbReference>
<sequence length="118" mass="13429">PLFLVSHHVQKCGQAVTEYPKGRKDSFRPSQELLFRENFQEGQSQDATQESRKLSLEFLESPLSAGAEGLAELLVQDVVCFEEVAVYFSEEEWSQLDADQKELYTAVMLENSRNLLSL</sequence>
<dbReference type="PANTHER" id="PTHR23232">
    <property type="entry name" value="KRAB DOMAIN C2H2 ZINC FINGER"/>
    <property type="match status" value="1"/>
</dbReference>
<keyword evidence="2" id="KW-1185">Reference proteome</keyword>
<feature type="non-terminal residue" evidence="3">
    <location>
        <position position="1"/>
    </location>
</feature>
<dbReference type="Proteomes" id="UP000504612">
    <property type="component" value="Unplaced"/>
</dbReference>
<proteinExistence type="predicted"/>
<feature type="non-terminal residue" evidence="3">
    <location>
        <position position="118"/>
    </location>
</feature>
<reference evidence="3" key="1">
    <citation type="submission" date="2025-08" db="UniProtKB">
        <authorList>
            <consortium name="RefSeq"/>
        </authorList>
    </citation>
    <scope>IDENTIFICATION</scope>
</reference>
<protein>
    <submittedName>
        <fullName evidence="3">Zinc finger protein 343-like</fullName>
    </submittedName>
</protein>
<dbReference type="GeneID" id="113432436"/>
<dbReference type="PANTHER" id="PTHR23232:SF142">
    <property type="entry name" value="GASTRULA ZINC FINGER PROTEIN XLCGF57.1-LIKE-RELATED"/>
    <property type="match status" value="1"/>
</dbReference>
<dbReference type="CDD" id="cd07765">
    <property type="entry name" value="KRAB_A-box"/>
    <property type="match status" value="1"/>
</dbReference>
<dbReference type="AlphaFoldDB" id="A0A6J1WBQ4"/>
<dbReference type="SUPFAM" id="SSF109640">
    <property type="entry name" value="KRAB domain (Kruppel-associated box)"/>
    <property type="match status" value="1"/>
</dbReference>
<dbReference type="SMART" id="SM00349">
    <property type="entry name" value="KRAB"/>
    <property type="match status" value="1"/>
</dbReference>
<dbReference type="RefSeq" id="XP_026550363.1">
    <property type="nucleotide sequence ID" value="XM_026694578.1"/>
</dbReference>
<dbReference type="Gene3D" id="6.10.140.140">
    <property type="match status" value="1"/>
</dbReference>
<dbReference type="Pfam" id="PF01352">
    <property type="entry name" value="KRAB"/>
    <property type="match status" value="1"/>
</dbReference>
<dbReference type="KEGG" id="nss:113432436"/>